<dbReference type="EMBL" id="RHHR01000014">
    <property type="protein sequence ID" value="RNB74519.1"/>
    <property type="molecule type" value="Genomic_DNA"/>
</dbReference>
<dbReference type="InterPro" id="IPR004761">
    <property type="entry name" value="Spore_GerAB"/>
</dbReference>
<evidence type="ECO:0000256" key="5">
    <source>
        <dbReference type="ARBA" id="ARBA00022692"/>
    </source>
</evidence>
<evidence type="ECO:0000313" key="9">
    <source>
        <dbReference type="EMBL" id="RNB74519.1"/>
    </source>
</evidence>
<evidence type="ECO:0000256" key="4">
    <source>
        <dbReference type="ARBA" id="ARBA00022544"/>
    </source>
</evidence>
<proteinExistence type="inferred from homology"/>
<keyword evidence="7 8" id="KW-0472">Membrane</keyword>
<keyword evidence="3" id="KW-0813">Transport</keyword>
<evidence type="ECO:0000256" key="6">
    <source>
        <dbReference type="ARBA" id="ARBA00022989"/>
    </source>
</evidence>
<dbReference type="PANTHER" id="PTHR34975">
    <property type="entry name" value="SPORE GERMINATION PROTEIN A2"/>
    <property type="match status" value="1"/>
</dbReference>
<organism evidence="9 10">
    <name type="scientific">Brevibacillus invocatus</name>
    <dbReference type="NCBI Taxonomy" id="173959"/>
    <lineage>
        <taxon>Bacteria</taxon>
        <taxon>Bacillati</taxon>
        <taxon>Bacillota</taxon>
        <taxon>Bacilli</taxon>
        <taxon>Bacillales</taxon>
        <taxon>Paenibacillaceae</taxon>
        <taxon>Brevibacillus</taxon>
    </lineage>
</organism>
<comment type="similarity">
    <text evidence="2">Belongs to the amino acid-polyamine-organocation (APC) superfamily. Spore germination protein (SGP) (TC 2.A.3.9) family.</text>
</comment>
<keyword evidence="4" id="KW-0309">Germination</keyword>
<name>A0A3M8CFZ3_9BACL</name>
<dbReference type="Proteomes" id="UP000282028">
    <property type="component" value="Unassembled WGS sequence"/>
</dbReference>
<dbReference type="GO" id="GO:0016020">
    <property type="term" value="C:membrane"/>
    <property type="evidence" value="ECO:0007669"/>
    <property type="project" value="UniProtKB-SubCell"/>
</dbReference>
<dbReference type="PANTHER" id="PTHR34975:SF2">
    <property type="entry name" value="SPORE GERMINATION PROTEIN A2"/>
    <property type="match status" value="1"/>
</dbReference>
<dbReference type="OrthoDB" id="2381188at2"/>
<comment type="subcellular location">
    <subcellularLocation>
        <location evidence="1">Membrane</location>
        <topology evidence="1">Multi-pass membrane protein</topology>
    </subcellularLocation>
</comment>
<keyword evidence="6 8" id="KW-1133">Transmembrane helix</keyword>
<comment type="caution">
    <text evidence="9">The sequence shown here is derived from an EMBL/GenBank/DDBJ whole genome shotgun (WGS) entry which is preliminary data.</text>
</comment>
<evidence type="ECO:0000256" key="1">
    <source>
        <dbReference type="ARBA" id="ARBA00004141"/>
    </source>
</evidence>
<dbReference type="RefSeq" id="WP_122908804.1">
    <property type="nucleotide sequence ID" value="NZ_CBCSBE010000006.1"/>
</dbReference>
<feature type="transmembrane region" description="Helical" evidence="8">
    <location>
        <begin position="133"/>
        <end position="151"/>
    </location>
</feature>
<evidence type="ECO:0000256" key="3">
    <source>
        <dbReference type="ARBA" id="ARBA00022448"/>
    </source>
</evidence>
<protein>
    <submittedName>
        <fullName evidence="9">Uncharacterized protein</fullName>
    </submittedName>
</protein>
<keyword evidence="10" id="KW-1185">Reference proteome</keyword>
<dbReference type="AlphaFoldDB" id="A0A3M8CFZ3"/>
<feature type="transmembrane region" description="Helical" evidence="8">
    <location>
        <begin position="107"/>
        <end position="126"/>
    </location>
</feature>
<gene>
    <name evidence="9" type="ORF">EDM52_09670</name>
</gene>
<dbReference type="Pfam" id="PF03845">
    <property type="entry name" value="Spore_permease"/>
    <property type="match status" value="1"/>
</dbReference>
<keyword evidence="5 8" id="KW-0812">Transmembrane</keyword>
<feature type="transmembrane region" description="Helical" evidence="8">
    <location>
        <begin position="68"/>
        <end position="87"/>
    </location>
</feature>
<evidence type="ECO:0000256" key="7">
    <source>
        <dbReference type="ARBA" id="ARBA00023136"/>
    </source>
</evidence>
<evidence type="ECO:0000313" key="10">
    <source>
        <dbReference type="Proteomes" id="UP000282028"/>
    </source>
</evidence>
<accession>A0A3M8CFZ3</accession>
<reference evidence="9 10" key="1">
    <citation type="submission" date="2018-10" db="EMBL/GenBank/DDBJ databases">
        <title>Phylogenomics of Brevibacillus.</title>
        <authorList>
            <person name="Dunlap C."/>
        </authorList>
    </citation>
    <scope>NUCLEOTIDE SEQUENCE [LARGE SCALE GENOMIC DNA]</scope>
    <source>
        <strain evidence="9 10">JCM 12215</strain>
    </source>
</reference>
<evidence type="ECO:0000256" key="8">
    <source>
        <dbReference type="SAM" id="Phobius"/>
    </source>
</evidence>
<sequence>MMIMLTIGFTNHVTVIPLLLSKAGRDAWLSILIAAIPFVGWVCILYFINKQLQQESLYTWIRRSTNKFVGNLLIIPILFCLYMMALVHLIDTQTWTNVNYLQRTPEWVVALVLVIFCVIAANGGIAPLGVTSGILLPFVSLLGFYVALGNVPKKDALAEVNVLVYLSDSGKMKLKWYDYPETLLP</sequence>
<feature type="transmembrane region" description="Helical" evidence="8">
    <location>
        <begin position="27"/>
        <end position="48"/>
    </location>
</feature>
<dbReference type="GO" id="GO:0009847">
    <property type="term" value="P:spore germination"/>
    <property type="evidence" value="ECO:0007669"/>
    <property type="project" value="InterPro"/>
</dbReference>
<evidence type="ECO:0000256" key="2">
    <source>
        <dbReference type="ARBA" id="ARBA00007998"/>
    </source>
</evidence>